<evidence type="ECO:0000256" key="3">
    <source>
        <dbReference type="ARBA" id="ARBA00022723"/>
    </source>
</evidence>
<dbReference type="InterPro" id="IPR002323">
    <property type="entry name" value="Cyt_CIE"/>
</dbReference>
<name>A0ABR9FUG1_9GAMM</name>
<evidence type="ECO:0000313" key="8">
    <source>
        <dbReference type="EMBL" id="MBE0462287.1"/>
    </source>
</evidence>
<sequence length="137" mass="14125">MANDEAAVEREALAKRLAPVGQLCLEGQTCTSAEEPLAAVDDSQTMVEEPSVAEVPEHDGEALYAQASCGACHAAGIAGAPATGDSAAWPARLAKGTDELYASAINGLGAMPPKGGRFNFSDDEIKAIVDYMISEVE</sequence>
<protein>
    <submittedName>
        <fullName evidence="8">Cytochrome c5 family protein</fullName>
    </submittedName>
</protein>
<keyword evidence="3 6" id="KW-0479">Metal-binding</keyword>
<dbReference type="Proteomes" id="UP001645038">
    <property type="component" value="Unassembled WGS sequence"/>
</dbReference>
<feature type="domain" description="Cytochrome c" evidence="7">
    <location>
        <begin position="55"/>
        <end position="136"/>
    </location>
</feature>
<evidence type="ECO:0000256" key="6">
    <source>
        <dbReference type="PROSITE-ProRule" id="PRU00433"/>
    </source>
</evidence>
<dbReference type="PRINTS" id="PR00607">
    <property type="entry name" value="CYTCHROMECIE"/>
</dbReference>
<dbReference type="InterPro" id="IPR036909">
    <property type="entry name" value="Cyt_c-like_dom_sf"/>
</dbReference>
<evidence type="ECO:0000256" key="5">
    <source>
        <dbReference type="ARBA" id="ARBA00023004"/>
    </source>
</evidence>
<keyword evidence="5 6" id="KW-0408">Iron</keyword>
<evidence type="ECO:0000313" key="9">
    <source>
        <dbReference type="Proteomes" id="UP001645038"/>
    </source>
</evidence>
<proteinExistence type="predicted"/>
<evidence type="ECO:0000256" key="1">
    <source>
        <dbReference type="ARBA" id="ARBA00022448"/>
    </source>
</evidence>
<keyword evidence="2 6" id="KW-0349">Heme</keyword>
<comment type="caution">
    <text evidence="8">The sequence shown here is derived from an EMBL/GenBank/DDBJ whole genome shotgun (WGS) entry which is preliminary data.</text>
</comment>
<evidence type="ECO:0000256" key="2">
    <source>
        <dbReference type="ARBA" id="ARBA00022617"/>
    </source>
</evidence>
<dbReference type="EMBL" id="RRZB01000003">
    <property type="protein sequence ID" value="MBE0462287.1"/>
    <property type="molecule type" value="Genomic_DNA"/>
</dbReference>
<dbReference type="PANTHER" id="PTHR40942">
    <property type="match status" value="1"/>
</dbReference>
<dbReference type="PROSITE" id="PS51007">
    <property type="entry name" value="CYTC"/>
    <property type="match status" value="1"/>
</dbReference>
<gene>
    <name evidence="8" type="ORF">EI547_02285</name>
</gene>
<keyword evidence="1" id="KW-0813">Transport</keyword>
<dbReference type="Pfam" id="PF13442">
    <property type="entry name" value="Cytochrome_CBB3"/>
    <property type="match status" value="1"/>
</dbReference>
<organism evidence="8 9">
    <name type="scientific">Halomonas colorata</name>
    <dbReference type="NCBI Taxonomy" id="2742615"/>
    <lineage>
        <taxon>Bacteria</taxon>
        <taxon>Pseudomonadati</taxon>
        <taxon>Pseudomonadota</taxon>
        <taxon>Gammaproteobacteria</taxon>
        <taxon>Oceanospirillales</taxon>
        <taxon>Halomonadaceae</taxon>
        <taxon>Halomonas</taxon>
    </lineage>
</organism>
<reference evidence="8 9" key="1">
    <citation type="submission" date="2020-07" db="EMBL/GenBank/DDBJ databases">
        <title>Halophilic bacteria isolated from french cheeses.</title>
        <authorList>
            <person name="Kothe C.I."/>
            <person name="Farah-Kraiem B."/>
            <person name="Renault P."/>
            <person name="Dridi B."/>
        </authorList>
    </citation>
    <scope>NUCLEOTIDE SEQUENCE [LARGE SCALE GENOMIC DNA]</scope>
    <source>
        <strain evidence="8 9">FME20</strain>
    </source>
</reference>
<dbReference type="SUPFAM" id="SSF46626">
    <property type="entry name" value="Cytochrome c"/>
    <property type="match status" value="1"/>
</dbReference>
<keyword evidence="4" id="KW-0249">Electron transport</keyword>
<evidence type="ECO:0000259" key="7">
    <source>
        <dbReference type="PROSITE" id="PS51007"/>
    </source>
</evidence>
<dbReference type="PANTHER" id="PTHR40942:SF2">
    <property type="entry name" value="CYTOCHROME-RELATED"/>
    <property type="match status" value="1"/>
</dbReference>
<accession>A0ABR9FUG1</accession>
<dbReference type="InterPro" id="IPR009056">
    <property type="entry name" value="Cyt_c-like_dom"/>
</dbReference>
<evidence type="ECO:0000256" key="4">
    <source>
        <dbReference type="ARBA" id="ARBA00022982"/>
    </source>
</evidence>
<keyword evidence="9" id="KW-1185">Reference proteome</keyword>
<dbReference type="Gene3D" id="1.10.760.10">
    <property type="entry name" value="Cytochrome c-like domain"/>
    <property type="match status" value="1"/>
</dbReference>